<evidence type="ECO:0000256" key="10">
    <source>
        <dbReference type="ARBA" id="ARBA00023136"/>
    </source>
</evidence>
<evidence type="ECO:0000256" key="7">
    <source>
        <dbReference type="ARBA" id="ARBA00022777"/>
    </source>
</evidence>
<evidence type="ECO:0000256" key="2">
    <source>
        <dbReference type="ARBA" id="ARBA00004651"/>
    </source>
</evidence>
<dbReference type="InterPro" id="IPR050351">
    <property type="entry name" value="BphY/WalK/GraS-like"/>
</dbReference>
<evidence type="ECO:0000256" key="9">
    <source>
        <dbReference type="ARBA" id="ARBA00023012"/>
    </source>
</evidence>
<sequence>MKNNIKYFFSLLRDNLGVLFCYFYILVFLYLFLLFDNNVDTVNKIMLEFLRFSFFPVLFFIAYRVLRTHKIIHIIKNEDFSHFAGDCKVYQSFIDCINKYKKCYLDFRNQELQSQKEDYDYIVLWSHELKLPLAALSLIINELDSEYYLVAHRQIKKAEYQVKMLLNYKKLDVLNYDIMFQKTSLLEVVQRVIKDISSLIIDKNIAIQIDIENGTILTDEKWISFIIEQLISNAVKYSYDNKVVSIIWDESKTTLIVKDEGIGILKSDLPRIFDAGFTGKNGRQFGSSTGMGLYMVDKMVSMLGAKIGVSSEVNKGTNFYIIFPSEYS</sequence>
<dbReference type="GO" id="GO:0000155">
    <property type="term" value="F:phosphorelay sensor kinase activity"/>
    <property type="evidence" value="ECO:0007669"/>
    <property type="project" value="TreeGrafter"/>
</dbReference>
<evidence type="ECO:0000256" key="11">
    <source>
        <dbReference type="SAM" id="Phobius"/>
    </source>
</evidence>
<dbReference type="SUPFAM" id="SSF55874">
    <property type="entry name" value="ATPase domain of HSP90 chaperone/DNA topoisomerase II/histidine kinase"/>
    <property type="match status" value="1"/>
</dbReference>
<dbReference type="AlphaFoldDB" id="A0A139NDP6"/>
<keyword evidence="4" id="KW-1003">Cell membrane</keyword>
<keyword evidence="6 11" id="KW-0812">Transmembrane</keyword>
<keyword evidence="5" id="KW-0808">Transferase</keyword>
<dbReference type="SMART" id="SM00387">
    <property type="entry name" value="HATPase_c"/>
    <property type="match status" value="1"/>
</dbReference>
<feature type="transmembrane region" description="Helical" evidence="11">
    <location>
        <begin position="45"/>
        <end position="66"/>
    </location>
</feature>
<comment type="catalytic activity">
    <reaction evidence="1">
        <text>ATP + protein L-histidine = ADP + protein N-phospho-L-histidine.</text>
        <dbReference type="EC" id="2.7.13.3"/>
    </reaction>
</comment>
<organism evidence="13 14">
    <name type="scientific">Streptococcus gallolyticus</name>
    <dbReference type="NCBI Taxonomy" id="315405"/>
    <lineage>
        <taxon>Bacteria</taxon>
        <taxon>Bacillati</taxon>
        <taxon>Bacillota</taxon>
        <taxon>Bacilli</taxon>
        <taxon>Lactobacillales</taxon>
        <taxon>Streptococcaceae</taxon>
        <taxon>Streptococcus</taxon>
    </lineage>
</organism>
<dbReference type="GO" id="GO:0004721">
    <property type="term" value="F:phosphoprotein phosphatase activity"/>
    <property type="evidence" value="ECO:0007669"/>
    <property type="project" value="TreeGrafter"/>
</dbReference>
<comment type="subcellular location">
    <subcellularLocation>
        <location evidence="2">Cell membrane</location>
        <topology evidence="2">Multi-pass membrane protein</topology>
    </subcellularLocation>
</comment>
<dbReference type="PRINTS" id="PR00344">
    <property type="entry name" value="BCTRLSENSOR"/>
</dbReference>
<feature type="transmembrane region" description="Helical" evidence="11">
    <location>
        <begin position="12"/>
        <end position="33"/>
    </location>
</feature>
<evidence type="ECO:0000256" key="3">
    <source>
        <dbReference type="ARBA" id="ARBA00012438"/>
    </source>
</evidence>
<dbReference type="EMBL" id="LQOF01000002">
    <property type="protein sequence ID" value="KXT74002.1"/>
    <property type="molecule type" value="Genomic_DNA"/>
</dbReference>
<dbReference type="PANTHER" id="PTHR45453">
    <property type="entry name" value="PHOSPHATE REGULON SENSOR PROTEIN PHOR"/>
    <property type="match status" value="1"/>
</dbReference>
<dbReference type="GO" id="GO:0005886">
    <property type="term" value="C:plasma membrane"/>
    <property type="evidence" value="ECO:0007669"/>
    <property type="project" value="UniProtKB-SubCell"/>
</dbReference>
<reference evidence="13 14" key="1">
    <citation type="submission" date="2016-01" db="EMBL/GenBank/DDBJ databases">
        <title>Highly variable Streptococcus oralis are common among viridans streptococci isolated from primates.</title>
        <authorList>
            <person name="Denapaite D."/>
            <person name="Rieger M."/>
            <person name="Koendgen S."/>
            <person name="Brueckner R."/>
            <person name="Ochigava I."/>
            <person name="Kappeler P."/>
            <person name="Maetz-Rensing K."/>
            <person name="Leendertz F."/>
            <person name="Hakenbeck R."/>
        </authorList>
    </citation>
    <scope>NUCLEOTIDE SEQUENCE [LARGE SCALE GENOMIC DNA]</scope>
    <source>
        <strain evidence="13 14">DD02</strain>
    </source>
</reference>
<proteinExistence type="predicted"/>
<comment type="caution">
    <text evidence="13">The sequence shown here is derived from an EMBL/GenBank/DDBJ whole genome shotgun (WGS) entry which is preliminary data.</text>
</comment>
<dbReference type="RefSeq" id="WP_061458058.1">
    <property type="nucleotide sequence ID" value="NZ_KQ968744.1"/>
</dbReference>
<accession>A0A139NDP6</accession>
<dbReference type="PATRIC" id="fig|315405.11.peg.14"/>
<dbReference type="EC" id="2.7.13.3" evidence="3"/>
<keyword evidence="7 13" id="KW-0418">Kinase</keyword>
<dbReference type="Gene3D" id="3.30.565.10">
    <property type="entry name" value="Histidine kinase-like ATPase, C-terminal domain"/>
    <property type="match status" value="1"/>
</dbReference>
<keyword evidence="10 11" id="KW-0472">Membrane</keyword>
<evidence type="ECO:0000313" key="13">
    <source>
        <dbReference type="EMBL" id="KXT74002.1"/>
    </source>
</evidence>
<dbReference type="Pfam" id="PF02518">
    <property type="entry name" value="HATPase_c"/>
    <property type="match status" value="1"/>
</dbReference>
<evidence type="ECO:0000313" key="14">
    <source>
        <dbReference type="Proteomes" id="UP000070198"/>
    </source>
</evidence>
<evidence type="ECO:0000256" key="4">
    <source>
        <dbReference type="ARBA" id="ARBA00022475"/>
    </source>
</evidence>
<keyword evidence="8 11" id="KW-1133">Transmembrane helix</keyword>
<dbReference type="Proteomes" id="UP000070198">
    <property type="component" value="Unassembled WGS sequence"/>
</dbReference>
<dbReference type="GO" id="GO:0016036">
    <property type="term" value="P:cellular response to phosphate starvation"/>
    <property type="evidence" value="ECO:0007669"/>
    <property type="project" value="TreeGrafter"/>
</dbReference>
<gene>
    <name evidence="13" type="ORF">SGADD02_00011</name>
</gene>
<feature type="domain" description="Histidine kinase" evidence="12">
    <location>
        <begin position="124"/>
        <end position="327"/>
    </location>
</feature>
<evidence type="ECO:0000256" key="8">
    <source>
        <dbReference type="ARBA" id="ARBA00022989"/>
    </source>
</evidence>
<dbReference type="PROSITE" id="PS50109">
    <property type="entry name" value="HIS_KIN"/>
    <property type="match status" value="1"/>
</dbReference>
<dbReference type="InterPro" id="IPR003594">
    <property type="entry name" value="HATPase_dom"/>
</dbReference>
<evidence type="ECO:0000259" key="12">
    <source>
        <dbReference type="PROSITE" id="PS50109"/>
    </source>
</evidence>
<dbReference type="PANTHER" id="PTHR45453:SF2">
    <property type="entry name" value="HISTIDINE KINASE"/>
    <property type="match status" value="1"/>
</dbReference>
<protein>
    <recommendedName>
        <fullName evidence="3">histidine kinase</fullName>
        <ecNumber evidence="3">2.7.13.3</ecNumber>
    </recommendedName>
</protein>
<evidence type="ECO:0000256" key="6">
    <source>
        <dbReference type="ARBA" id="ARBA00022692"/>
    </source>
</evidence>
<dbReference type="InterPro" id="IPR005467">
    <property type="entry name" value="His_kinase_dom"/>
</dbReference>
<evidence type="ECO:0000256" key="5">
    <source>
        <dbReference type="ARBA" id="ARBA00022679"/>
    </source>
</evidence>
<dbReference type="InterPro" id="IPR004358">
    <property type="entry name" value="Sig_transdc_His_kin-like_C"/>
</dbReference>
<name>A0A139NDP6_9STRE</name>
<dbReference type="InterPro" id="IPR036890">
    <property type="entry name" value="HATPase_C_sf"/>
</dbReference>
<evidence type="ECO:0000256" key="1">
    <source>
        <dbReference type="ARBA" id="ARBA00000085"/>
    </source>
</evidence>
<keyword evidence="9" id="KW-0902">Two-component regulatory system</keyword>